<dbReference type="Gene3D" id="3.40.430.10">
    <property type="entry name" value="Dihydrofolate Reductase, subunit A"/>
    <property type="match status" value="1"/>
</dbReference>
<evidence type="ECO:0000256" key="4">
    <source>
        <dbReference type="ARBA" id="ARBA00022563"/>
    </source>
</evidence>
<dbReference type="Proteomes" id="UP000515733">
    <property type="component" value="Chromosome"/>
</dbReference>
<dbReference type="PROSITE" id="PS51330">
    <property type="entry name" value="DHFR_2"/>
    <property type="match status" value="1"/>
</dbReference>
<dbReference type="SUPFAM" id="SSF53597">
    <property type="entry name" value="Dihydrofolate reductase-like"/>
    <property type="match status" value="1"/>
</dbReference>
<reference evidence="11 12" key="1">
    <citation type="submission" date="2020-03" db="EMBL/GenBank/DDBJ databases">
        <authorList>
            <consortium name="Genoscope - CEA"/>
            <person name="William W."/>
        </authorList>
    </citation>
    <scope>NUCLEOTIDE SEQUENCE [LARGE SCALE GENOMIC DNA]</scope>
    <source>
        <strain evidence="12">DSM 16959</strain>
    </source>
</reference>
<name>A0A6S6Y5M4_9PROT</name>
<evidence type="ECO:0000256" key="5">
    <source>
        <dbReference type="ARBA" id="ARBA00022857"/>
    </source>
</evidence>
<dbReference type="UniPathway" id="UPA00077">
    <property type="reaction ID" value="UER00158"/>
</dbReference>
<gene>
    <name evidence="11" type="primary">folA</name>
    <name evidence="11" type="ORF">DENOEST_3586</name>
</gene>
<dbReference type="PROSITE" id="PS00075">
    <property type="entry name" value="DHFR_1"/>
    <property type="match status" value="1"/>
</dbReference>
<dbReference type="GO" id="GO:0046655">
    <property type="term" value="P:folic acid metabolic process"/>
    <property type="evidence" value="ECO:0007669"/>
    <property type="project" value="TreeGrafter"/>
</dbReference>
<comment type="pathway">
    <text evidence="1 8">Cofactor biosynthesis; tetrahydrofolate biosynthesis; 5,6,7,8-tetrahydrofolate from 7,8-dihydrofolate: step 1/1.</text>
</comment>
<dbReference type="EC" id="1.5.1.3" evidence="3 8"/>
<dbReference type="PANTHER" id="PTHR48069:SF3">
    <property type="entry name" value="DIHYDROFOLATE REDUCTASE"/>
    <property type="match status" value="1"/>
</dbReference>
<dbReference type="AlphaFoldDB" id="A0A6S6Y5M4"/>
<dbReference type="GO" id="GO:0004146">
    <property type="term" value="F:dihydrofolate reductase activity"/>
    <property type="evidence" value="ECO:0007669"/>
    <property type="project" value="UniProtKB-EC"/>
</dbReference>
<evidence type="ECO:0000313" key="11">
    <source>
        <dbReference type="EMBL" id="CAB1370740.1"/>
    </source>
</evidence>
<dbReference type="GO" id="GO:0046654">
    <property type="term" value="P:tetrahydrofolate biosynthetic process"/>
    <property type="evidence" value="ECO:0007669"/>
    <property type="project" value="UniProtKB-UniPathway"/>
</dbReference>
<evidence type="ECO:0000259" key="10">
    <source>
        <dbReference type="PROSITE" id="PS51330"/>
    </source>
</evidence>
<keyword evidence="12" id="KW-1185">Reference proteome</keyword>
<organism evidence="11 12">
    <name type="scientific">Denitratisoma oestradiolicum</name>
    <dbReference type="NCBI Taxonomy" id="311182"/>
    <lineage>
        <taxon>Bacteria</taxon>
        <taxon>Pseudomonadati</taxon>
        <taxon>Pseudomonadota</taxon>
        <taxon>Betaproteobacteria</taxon>
        <taxon>Nitrosomonadales</taxon>
        <taxon>Sterolibacteriaceae</taxon>
        <taxon>Denitratisoma</taxon>
    </lineage>
</organism>
<dbReference type="InterPro" id="IPR024072">
    <property type="entry name" value="DHFR-like_dom_sf"/>
</dbReference>
<feature type="domain" description="DHFR" evidence="10">
    <location>
        <begin position="10"/>
        <end position="168"/>
    </location>
</feature>
<evidence type="ECO:0000256" key="3">
    <source>
        <dbReference type="ARBA" id="ARBA00012856"/>
    </source>
</evidence>
<dbReference type="CDD" id="cd00209">
    <property type="entry name" value="DHFR"/>
    <property type="match status" value="1"/>
</dbReference>
<comment type="catalytic activity">
    <reaction evidence="8">
        <text>(6S)-5,6,7,8-tetrahydrofolate + NADP(+) = 7,8-dihydrofolate + NADPH + H(+)</text>
        <dbReference type="Rhea" id="RHEA:15009"/>
        <dbReference type="ChEBI" id="CHEBI:15378"/>
        <dbReference type="ChEBI" id="CHEBI:57451"/>
        <dbReference type="ChEBI" id="CHEBI:57453"/>
        <dbReference type="ChEBI" id="CHEBI:57783"/>
        <dbReference type="ChEBI" id="CHEBI:58349"/>
        <dbReference type="EC" id="1.5.1.3"/>
    </reaction>
</comment>
<dbReference type="KEGG" id="doe:DENOEST_3586"/>
<comment type="similarity">
    <text evidence="2 8 9">Belongs to the dihydrofolate reductase family.</text>
</comment>
<dbReference type="GO" id="GO:0046452">
    <property type="term" value="P:dihydrofolate metabolic process"/>
    <property type="evidence" value="ECO:0007669"/>
    <property type="project" value="TreeGrafter"/>
</dbReference>
<dbReference type="EMBL" id="LR778301">
    <property type="protein sequence ID" value="CAB1370740.1"/>
    <property type="molecule type" value="Genomic_DNA"/>
</dbReference>
<evidence type="ECO:0000256" key="9">
    <source>
        <dbReference type="RuleBase" id="RU004474"/>
    </source>
</evidence>
<evidence type="ECO:0000256" key="6">
    <source>
        <dbReference type="ARBA" id="ARBA00023002"/>
    </source>
</evidence>
<dbReference type="GO" id="GO:0070401">
    <property type="term" value="F:NADP+ binding"/>
    <property type="evidence" value="ECO:0007669"/>
    <property type="project" value="UniProtKB-ARBA"/>
</dbReference>
<dbReference type="InterPro" id="IPR017925">
    <property type="entry name" value="DHFR_CS"/>
</dbReference>
<dbReference type="InterPro" id="IPR012259">
    <property type="entry name" value="DHFR"/>
</dbReference>
<evidence type="ECO:0000256" key="1">
    <source>
        <dbReference type="ARBA" id="ARBA00004903"/>
    </source>
</evidence>
<dbReference type="GO" id="GO:0006730">
    <property type="term" value="P:one-carbon metabolic process"/>
    <property type="evidence" value="ECO:0007669"/>
    <property type="project" value="UniProtKB-KW"/>
</dbReference>
<accession>A0A6S6Y5M4</accession>
<evidence type="ECO:0000313" key="12">
    <source>
        <dbReference type="Proteomes" id="UP000515733"/>
    </source>
</evidence>
<keyword evidence="6 8" id="KW-0560">Oxidoreductase</keyword>
<evidence type="ECO:0000256" key="8">
    <source>
        <dbReference type="PIRNR" id="PIRNR000194"/>
    </source>
</evidence>
<sequence>MSVKPSEVPCLSLIAAVARNRAIGKGNQLPWRLPEDMRFFRETTMGAAVIMGRRTWESLPPRFRPLPGRRNIVVTHQEAYRAEGAEVAHGLEAALVLAGQASAFVIGGAELYALALPHARRLVLTEVDLAPEADAFFPEISPAQWRETARRAGVSENGTGFAFVTYERVQA</sequence>
<dbReference type="PIRSF" id="PIRSF000194">
    <property type="entry name" value="DHFR"/>
    <property type="match status" value="1"/>
</dbReference>
<evidence type="ECO:0000256" key="2">
    <source>
        <dbReference type="ARBA" id="ARBA00009539"/>
    </source>
</evidence>
<dbReference type="PANTHER" id="PTHR48069">
    <property type="entry name" value="DIHYDROFOLATE REDUCTASE"/>
    <property type="match status" value="1"/>
</dbReference>
<dbReference type="PRINTS" id="PR00070">
    <property type="entry name" value="DHFR"/>
</dbReference>
<keyword evidence="4 8" id="KW-0554">One-carbon metabolism</keyword>
<comment type="function">
    <text evidence="7 8">Key enzyme in folate metabolism. Catalyzes an essential reaction for de novo glycine and purine synthesis, and for DNA precursor synthesis.</text>
</comment>
<evidence type="ECO:0000256" key="7">
    <source>
        <dbReference type="ARBA" id="ARBA00025067"/>
    </source>
</evidence>
<dbReference type="Pfam" id="PF00186">
    <property type="entry name" value="DHFR_1"/>
    <property type="match status" value="1"/>
</dbReference>
<proteinExistence type="inferred from homology"/>
<keyword evidence="5 8" id="KW-0521">NADP</keyword>
<protein>
    <recommendedName>
        <fullName evidence="3 8">Dihydrofolate reductase</fullName>
        <ecNumber evidence="3 8">1.5.1.3</ecNumber>
    </recommendedName>
</protein>
<dbReference type="InterPro" id="IPR001796">
    <property type="entry name" value="DHFR_dom"/>
</dbReference>
<dbReference type="GO" id="GO:0005829">
    <property type="term" value="C:cytosol"/>
    <property type="evidence" value="ECO:0007669"/>
    <property type="project" value="TreeGrafter"/>
</dbReference>
<dbReference type="FunFam" id="3.40.430.10:FF:000001">
    <property type="entry name" value="Dihydrofolate reductase"/>
    <property type="match status" value="1"/>
</dbReference>